<evidence type="ECO:0000313" key="1">
    <source>
        <dbReference type="EMBL" id="QWC15920.1"/>
    </source>
</evidence>
<protein>
    <submittedName>
        <fullName evidence="1">HINT domain-containing protein</fullName>
    </submittedName>
</protein>
<proteinExistence type="predicted"/>
<dbReference type="EMBL" id="CP076023">
    <property type="protein sequence ID" value="QWC15920.1"/>
    <property type="molecule type" value="Genomic_DNA"/>
</dbReference>
<gene>
    <name evidence="1" type="ORF">KKR89_16975</name>
</gene>
<keyword evidence="2" id="KW-1185">Reference proteome</keyword>
<reference evidence="1 2" key="1">
    <citation type="submission" date="2021-05" db="EMBL/GenBank/DDBJ databases">
        <title>Novel species in genus Cellulomonas.</title>
        <authorList>
            <person name="Zhang G."/>
        </authorList>
    </citation>
    <scope>NUCLEOTIDE SEQUENCE [LARGE SCALE GENOMIC DNA]</scope>
    <source>
        <strain evidence="2">zg-ZUI157</strain>
    </source>
</reference>
<dbReference type="Proteomes" id="UP000679335">
    <property type="component" value="Chromosome"/>
</dbReference>
<dbReference type="RefSeq" id="WP_208196497.1">
    <property type="nucleotide sequence ID" value="NZ_CP076023.1"/>
</dbReference>
<name>A0ABX8GJ36_9CELL</name>
<sequence>MADGSLRPIEDLKIGDLVLAGDPDTGQTSAQVVITPLTSTGDKRLISLWFDGDIAGVLATDNHPYRVQDQGWVAAGDLVVGDTTRASDGSERVLVQTSDLGVFANRTVHKPARRREHTYYVTANFDQADQLVHNAAPACNIADGALKKHVKGTNKHRVASVADPRAKSVFFGLASARKIISMAVRRGTPVGTSGRKIWRAPVVVGVTAKGRMTRDVIVVPSRRGWHGFPK</sequence>
<dbReference type="InterPro" id="IPR036844">
    <property type="entry name" value="Hint_dom_sf"/>
</dbReference>
<dbReference type="SUPFAM" id="SSF51294">
    <property type="entry name" value="Hedgehog/intein (Hint) domain"/>
    <property type="match status" value="1"/>
</dbReference>
<evidence type="ECO:0000313" key="2">
    <source>
        <dbReference type="Proteomes" id="UP000679335"/>
    </source>
</evidence>
<dbReference type="Pfam" id="PF07591">
    <property type="entry name" value="PT-HINT"/>
    <property type="match status" value="1"/>
</dbReference>
<organism evidence="1 2">
    <name type="scientific">Cellulomonas dongxiuzhuiae</name>
    <dbReference type="NCBI Taxonomy" id="2819979"/>
    <lineage>
        <taxon>Bacteria</taxon>
        <taxon>Bacillati</taxon>
        <taxon>Actinomycetota</taxon>
        <taxon>Actinomycetes</taxon>
        <taxon>Micrococcales</taxon>
        <taxon>Cellulomonadaceae</taxon>
        <taxon>Cellulomonas</taxon>
    </lineage>
</organism>
<accession>A0ABX8GJ36</accession>
<dbReference type="Gene3D" id="2.170.16.10">
    <property type="entry name" value="Hedgehog/Intein (Hint) domain"/>
    <property type="match status" value="1"/>
</dbReference>